<proteinExistence type="predicted"/>
<feature type="region of interest" description="Disordered" evidence="1">
    <location>
        <begin position="1"/>
        <end position="35"/>
    </location>
</feature>
<evidence type="ECO:0000313" key="2">
    <source>
        <dbReference type="EMBL" id="KAH9309573.1"/>
    </source>
</evidence>
<dbReference type="AlphaFoldDB" id="A0AA38KRA5"/>
<organism evidence="2 3">
    <name type="scientific">Taxus chinensis</name>
    <name type="common">Chinese yew</name>
    <name type="synonym">Taxus wallichiana var. chinensis</name>
    <dbReference type="NCBI Taxonomy" id="29808"/>
    <lineage>
        <taxon>Eukaryota</taxon>
        <taxon>Viridiplantae</taxon>
        <taxon>Streptophyta</taxon>
        <taxon>Embryophyta</taxon>
        <taxon>Tracheophyta</taxon>
        <taxon>Spermatophyta</taxon>
        <taxon>Pinopsida</taxon>
        <taxon>Pinidae</taxon>
        <taxon>Conifers II</taxon>
        <taxon>Cupressales</taxon>
        <taxon>Taxaceae</taxon>
        <taxon>Taxus</taxon>
    </lineage>
</organism>
<keyword evidence="3" id="KW-1185">Reference proteome</keyword>
<feature type="non-terminal residue" evidence="2">
    <location>
        <position position="1"/>
    </location>
</feature>
<reference evidence="2 3" key="1">
    <citation type="journal article" date="2021" name="Nat. Plants">
        <title>The Taxus genome provides insights into paclitaxel biosynthesis.</title>
        <authorList>
            <person name="Xiong X."/>
            <person name="Gou J."/>
            <person name="Liao Q."/>
            <person name="Li Y."/>
            <person name="Zhou Q."/>
            <person name="Bi G."/>
            <person name="Li C."/>
            <person name="Du R."/>
            <person name="Wang X."/>
            <person name="Sun T."/>
            <person name="Guo L."/>
            <person name="Liang H."/>
            <person name="Lu P."/>
            <person name="Wu Y."/>
            <person name="Zhang Z."/>
            <person name="Ro D.K."/>
            <person name="Shang Y."/>
            <person name="Huang S."/>
            <person name="Yan J."/>
        </authorList>
    </citation>
    <scope>NUCLEOTIDE SEQUENCE [LARGE SCALE GENOMIC DNA]</scope>
    <source>
        <strain evidence="2">Ta-2019</strain>
    </source>
</reference>
<gene>
    <name evidence="2" type="ORF">KI387_037484</name>
</gene>
<feature type="compositionally biased region" description="Basic and acidic residues" evidence="1">
    <location>
        <begin position="16"/>
        <end position="28"/>
    </location>
</feature>
<evidence type="ECO:0000313" key="3">
    <source>
        <dbReference type="Proteomes" id="UP000824469"/>
    </source>
</evidence>
<protein>
    <submittedName>
        <fullName evidence="2">Uncharacterized protein</fullName>
    </submittedName>
</protein>
<dbReference type="Proteomes" id="UP000824469">
    <property type="component" value="Unassembled WGS sequence"/>
</dbReference>
<feature type="non-terminal residue" evidence="2">
    <location>
        <position position="82"/>
    </location>
</feature>
<accession>A0AA38KRA5</accession>
<name>A0AA38KRA5_TAXCH</name>
<dbReference type="EMBL" id="JAHRHJ020000007">
    <property type="protein sequence ID" value="KAH9309573.1"/>
    <property type="molecule type" value="Genomic_DNA"/>
</dbReference>
<comment type="caution">
    <text evidence="2">The sequence shown here is derived from an EMBL/GenBank/DDBJ whole genome shotgun (WGS) entry which is preliminary data.</text>
</comment>
<sequence>HLPNGSRHFQPSLLPKKQETVKSAEAGKRSYGKSKSCYTSGISSVAELERNKAVKEAYSFRSNKPFCLLVMKPSHVYRGFLL</sequence>
<evidence type="ECO:0000256" key="1">
    <source>
        <dbReference type="SAM" id="MobiDB-lite"/>
    </source>
</evidence>